<accession>A0A4S8KG99</accession>
<proteinExistence type="predicted"/>
<gene>
    <name evidence="1" type="ORF">C4D60_Mb04t32480</name>
</gene>
<name>A0A4S8KG99_MUSBA</name>
<comment type="caution">
    <text evidence="1">The sequence shown here is derived from an EMBL/GenBank/DDBJ whole genome shotgun (WGS) entry which is preliminary data.</text>
</comment>
<sequence length="70" mass="7833">MPIITLALDGCGSCVRLMYFLKPVQVERSVVTEGSVGIYVKILFKEKEDERSLVGWLWETPNFLVNGSLG</sequence>
<evidence type="ECO:0000313" key="1">
    <source>
        <dbReference type="EMBL" id="THU74356.1"/>
    </source>
</evidence>
<organism evidence="1 2">
    <name type="scientific">Musa balbisiana</name>
    <name type="common">Banana</name>
    <dbReference type="NCBI Taxonomy" id="52838"/>
    <lineage>
        <taxon>Eukaryota</taxon>
        <taxon>Viridiplantae</taxon>
        <taxon>Streptophyta</taxon>
        <taxon>Embryophyta</taxon>
        <taxon>Tracheophyta</taxon>
        <taxon>Spermatophyta</taxon>
        <taxon>Magnoliopsida</taxon>
        <taxon>Liliopsida</taxon>
        <taxon>Zingiberales</taxon>
        <taxon>Musaceae</taxon>
        <taxon>Musa</taxon>
    </lineage>
</organism>
<dbReference type="AlphaFoldDB" id="A0A4S8KG99"/>
<protein>
    <submittedName>
        <fullName evidence="1">Uncharacterized protein</fullName>
    </submittedName>
</protein>
<reference evidence="1 2" key="1">
    <citation type="journal article" date="2019" name="Nat. Plants">
        <title>Genome sequencing of Musa balbisiana reveals subgenome evolution and function divergence in polyploid bananas.</title>
        <authorList>
            <person name="Yao X."/>
        </authorList>
    </citation>
    <scope>NUCLEOTIDE SEQUENCE [LARGE SCALE GENOMIC DNA]</scope>
    <source>
        <strain evidence="2">cv. DH-PKW</strain>
        <tissue evidence="1">Leaves</tissue>
    </source>
</reference>
<dbReference type="Proteomes" id="UP000317650">
    <property type="component" value="Chromosome 4"/>
</dbReference>
<evidence type="ECO:0000313" key="2">
    <source>
        <dbReference type="Proteomes" id="UP000317650"/>
    </source>
</evidence>
<keyword evidence="2" id="KW-1185">Reference proteome</keyword>
<dbReference type="EMBL" id="PYDT01000001">
    <property type="protein sequence ID" value="THU74356.1"/>
    <property type="molecule type" value="Genomic_DNA"/>
</dbReference>